<comment type="caution">
    <text evidence="11">The sequence shown here is derived from an EMBL/GenBank/DDBJ whole genome shotgun (WGS) entry which is preliminary data.</text>
</comment>
<name>A0A558QTI5_9SPHN</name>
<dbReference type="InterPro" id="IPR024932">
    <property type="entry name" value="ApbE"/>
</dbReference>
<evidence type="ECO:0000256" key="1">
    <source>
        <dbReference type="ARBA" id="ARBA00001946"/>
    </source>
</evidence>
<gene>
    <name evidence="11" type="ORF">FOY91_19070</name>
</gene>
<evidence type="ECO:0000256" key="4">
    <source>
        <dbReference type="ARBA" id="ARBA00022630"/>
    </source>
</evidence>
<comment type="cofactor">
    <cofactor evidence="1">
        <name>Mg(2+)</name>
        <dbReference type="ChEBI" id="CHEBI:18420"/>
    </cofactor>
</comment>
<dbReference type="PANTHER" id="PTHR30040">
    <property type="entry name" value="THIAMINE BIOSYNTHESIS LIPOPROTEIN APBE"/>
    <property type="match status" value="1"/>
</dbReference>
<accession>A0A558QTI5</accession>
<dbReference type="SUPFAM" id="SSF143631">
    <property type="entry name" value="ApbE-like"/>
    <property type="match status" value="1"/>
</dbReference>
<evidence type="ECO:0000256" key="5">
    <source>
        <dbReference type="ARBA" id="ARBA00022679"/>
    </source>
</evidence>
<dbReference type="Proteomes" id="UP000318681">
    <property type="component" value="Unassembled WGS sequence"/>
</dbReference>
<dbReference type="EMBL" id="VNIM01000124">
    <property type="protein sequence ID" value="TVV70451.1"/>
    <property type="molecule type" value="Genomic_DNA"/>
</dbReference>
<dbReference type="InterPro" id="IPR003374">
    <property type="entry name" value="ApbE-like_sf"/>
</dbReference>
<dbReference type="OrthoDB" id="9778595at2"/>
<evidence type="ECO:0000313" key="11">
    <source>
        <dbReference type="EMBL" id="TVV70451.1"/>
    </source>
</evidence>
<keyword evidence="7" id="KW-0274">FAD</keyword>
<proteinExistence type="predicted"/>
<evidence type="ECO:0000256" key="6">
    <source>
        <dbReference type="ARBA" id="ARBA00022723"/>
    </source>
</evidence>
<dbReference type="RefSeq" id="WP_145155312.1">
    <property type="nucleotide sequence ID" value="NZ_VNIM01000124.1"/>
</dbReference>
<sequence>PVLPPPPDAIARAQATSGWRRLDLDIHARRARQPGGLRLDLSGIAKGHAVDRLAAVVAGHGIAHALVEIGGELVGRGVRPDGQPWWVAVEAPPGSALAPVPLAPIHVALHGLAIATSGDYRRYFDHAGRRYAHSLDPRTGRPVKNDIASVTVLHAECMMADALATALLVMGVAGGMAFAARGDIAALFVTREGDGFAEHVTPSFAAMLD</sequence>
<feature type="non-terminal residue" evidence="11">
    <location>
        <position position="1"/>
    </location>
</feature>
<keyword evidence="12" id="KW-1185">Reference proteome</keyword>
<dbReference type="EC" id="2.7.1.180" evidence="2"/>
<evidence type="ECO:0000256" key="3">
    <source>
        <dbReference type="ARBA" id="ARBA00016337"/>
    </source>
</evidence>
<protein>
    <recommendedName>
        <fullName evidence="3">FAD:protein FMN transferase</fullName>
        <ecNumber evidence="2">2.7.1.180</ecNumber>
    </recommendedName>
    <alternativeName>
        <fullName evidence="9">Flavin transferase</fullName>
    </alternativeName>
</protein>
<keyword evidence="8" id="KW-0460">Magnesium</keyword>
<dbReference type="Gene3D" id="3.10.520.10">
    <property type="entry name" value="ApbE-like domains"/>
    <property type="match status" value="1"/>
</dbReference>
<evidence type="ECO:0000256" key="2">
    <source>
        <dbReference type="ARBA" id="ARBA00011955"/>
    </source>
</evidence>
<evidence type="ECO:0000256" key="7">
    <source>
        <dbReference type="ARBA" id="ARBA00022827"/>
    </source>
</evidence>
<evidence type="ECO:0000256" key="10">
    <source>
        <dbReference type="ARBA" id="ARBA00048540"/>
    </source>
</evidence>
<keyword evidence="5 11" id="KW-0808">Transferase</keyword>
<evidence type="ECO:0000256" key="8">
    <source>
        <dbReference type="ARBA" id="ARBA00022842"/>
    </source>
</evidence>
<dbReference type="Pfam" id="PF02424">
    <property type="entry name" value="ApbE"/>
    <property type="match status" value="1"/>
</dbReference>
<dbReference type="PANTHER" id="PTHR30040:SF2">
    <property type="entry name" value="FAD:PROTEIN FMN TRANSFERASE"/>
    <property type="match status" value="1"/>
</dbReference>
<dbReference type="AlphaFoldDB" id="A0A558QTI5"/>
<reference evidence="11 12" key="1">
    <citation type="submission" date="2019-07" db="EMBL/GenBank/DDBJ databases">
        <title>Sphingomonas solaris sp. nov., isolated from a solar panel from Boston, Massachusetts.</title>
        <authorList>
            <person name="Tanner K."/>
            <person name="Pascual J."/>
            <person name="Mancuso C."/>
            <person name="Pereto J."/>
            <person name="Khalil A."/>
            <person name="Vilanova C."/>
        </authorList>
    </citation>
    <scope>NUCLEOTIDE SEQUENCE [LARGE SCALE GENOMIC DNA]</scope>
    <source>
        <strain evidence="11 12">R4DWN</strain>
    </source>
</reference>
<evidence type="ECO:0000313" key="12">
    <source>
        <dbReference type="Proteomes" id="UP000318681"/>
    </source>
</evidence>
<keyword evidence="4" id="KW-0285">Flavoprotein</keyword>
<keyword evidence="6" id="KW-0479">Metal-binding</keyword>
<dbReference type="GO" id="GO:0016740">
    <property type="term" value="F:transferase activity"/>
    <property type="evidence" value="ECO:0007669"/>
    <property type="project" value="UniProtKB-KW"/>
</dbReference>
<dbReference type="GO" id="GO:0046872">
    <property type="term" value="F:metal ion binding"/>
    <property type="evidence" value="ECO:0007669"/>
    <property type="project" value="UniProtKB-KW"/>
</dbReference>
<organism evidence="11 12">
    <name type="scientific">Alterirhizorhabdus solaris</name>
    <dbReference type="NCBI Taxonomy" id="2529389"/>
    <lineage>
        <taxon>Bacteria</taxon>
        <taxon>Pseudomonadati</taxon>
        <taxon>Pseudomonadota</taxon>
        <taxon>Alphaproteobacteria</taxon>
        <taxon>Sphingomonadales</taxon>
        <taxon>Rhizorhabdaceae</taxon>
        <taxon>Alterirhizorhabdus</taxon>
    </lineage>
</organism>
<evidence type="ECO:0000256" key="9">
    <source>
        <dbReference type="ARBA" id="ARBA00031306"/>
    </source>
</evidence>
<comment type="catalytic activity">
    <reaction evidence="10">
        <text>L-threonyl-[protein] + FAD = FMN-L-threonyl-[protein] + AMP + H(+)</text>
        <dbReference type="Rhea" id="RHEA:36847"/>
        <dbReference type="Rhea" id="RHEA-COMP:11060"/>
        <dbReference type="Rhea" id="RHEA-COMP:11061"/>
        <dbReference type="ChEBI" id="CHEBI:15378"/>
        <dbReference type="ChEBI" id="CHEBI:30013"/>
        <dbReference type="ChEBI" id="CHEBI:57692"/>
        <dbReference type="ChEBI" id="CHEBI:74257"/>
        <dbReference type="ChEBI" id="CHEBI:456215"/>
        <dbReference type="EC" id="2.7.1.180"/>
    </reaction>
</comment>